<dbReference type="AlphaFoldDB" id="E4X0H8"/>
<dbReference type="CDD" id="cd06236">
    <property type="entry name" value="M14_AGBL5_like"/>
    <property type="match status" value="1"/>
</dbReference>
<evidence type="ECO:0000256" key="21">
    <source>
        <dbReference type="ARBA" id="ARBA00032753"/>
    </source>
</evidence>
<evidence type="ECO:0000256" key="4">
    <source>
        <dbReference type="ARBA" id="ARBA00004214"/>
    </source>
</evidence>
<protein>
    <recommendedName>
        <fullName evidence="16">Cytosolic carboxypeptidase-like protein 5</fullName>
        <ecNumber evidence="19">3.4.17.24</ecNumber>
    </recommendedName>
    <alternativeName>
        <fullName evidence="22">ATP/GTP-binding protein-like 5</fullName>
    </alternativeName>
    <alternativeName>
        <fullName evidence="21">Protein deglutamylase CCP5</fullName>
    </alternativeName>
</protein>
<keyword evidence="10" id="KW-0479">Metal-binding</keyword>
<dbReference type="InterPro" id="IPR040626">
    <property type="entry name" value="Pepdidase_M14_N"/>
</dbReference>
<evidence type="ECO:0000256" key="23">
    <source>
        <dbReference type="ARBA" id="ARBA00047714"/>
    </source>
</evidence>
<feature type="domain" description="Peptidase M14" evidence="26">
    <location>
        <begin position="164"/>
        <end position="504"/>
    </location>
</feature>
<evidence type="ECO:0000313" key="28">
    <source>
        <dbReference type="Proteomes" id="UP000001307"/>
    </source>
</evidence>
<evidence type="ECO:0000313" key="27">
    <source>
        <dbReference type="EMBL" id="CBY23277.1"/>
    </source>
</evidence>
<name>E4X0H8_OIKDI</name>
<evidence type="ECO:0000256" key="12">
    <source>
        <dbReference type="ARBA" id="ARBA00022833"/>
    </source>
</evidence>
<dbReference type="EMBL" id="FN653020">
    <property type="protein sequence ID" value="CBY23277.1"/>
    <property type="molecule type" value="Genomic_DNA"/>
</dbReference>
<sequence>MNYAGKGNWIIDGVEISSSFDSGNLKTIELNDHPLSDEDAVDRRQGRRPEADLEFRCVVAPDMDGTEFENANKSWFHFRVTGAQGKTVRFNMMNLNRHQKLYNQGMAPVFMAHQYGTELPNIMLESERWNRVSSVFSHTSDGVFLMSFWHTFSSTDDIYFSFSYPCSMEDTTKWLDKLEKKHVFPEKPVFSDIYFHREILCRTIDGRPVELLTISSAAGITDDVEPNFAHNLPPPFPETRKFTDKRAFIISARVHPGETPASHVLRGMVNFILRTDDKRSATLRAHYVFKIIPVLNPDGVFRGHYRTDARGQNLNRFYLNPDISLQPQCFAYRQLVFHLHKNYRLDGVEVPNDIDSTVQDYESLTEDKESGVGFLIDLHAHAAKRGAFLFGNRLKLADYHAETLCYARLTAANSAHMDFDACCFSQRNMNMKDKRDQLSKEGSCRVAFYYLTGSPHIYTLECNYNTGRYQNAISSRDGALTPPIQPAPLVKYAPDHYAEVGRGLLCAVLDVFTMNPIPRVAPQQVKSLRGQISRQVEIQRSNPSQRRKITSKNVSTGLHFDRLSQYDKPKRFERALPVTSGTKLVRAPVAKESLPARLSRHSPSKTSLQHPSSSSKKTRNVKSPPKIVEKKQTVLPRIKPPVHTFNLQFHNEQQSRGIETLRTGPSFTSRTLHR</sequence>
<dbReference type="PANTHER" id="PTHR12756">
    <property type="entry name" value="CYTOSOLIC CARBOXYPEPTIDASE"/>
    <property type="match status" value="1"/>
</dbReference>
<comment type="catalytic activity">
    <reaction evidence="20">
        <text>(L-glutamyl)(n+1)-gamma-L-glutamyl-L-glutamyl-[protein] + H2O = (L-glutamyl)(n)-gamma-L-glutamyl-L-glutamyl-[protein] + L-glutamate</text>
        <dbReference type="Rhea" id="RHEA:60004"/>
        <dbReference type="Rhea" id="RHEA-COMP:15519"/>
        <dbReference type="Rhea" id="RHEA-COMP:15675"/>
        <dbReference type="ChEBI" id="CHEBI:15377"/>
        <dbReference type="ChEBI" id="CHEBI:29985"/>
        <dbReference type="ChEBI" id="CHEBI:143623"/>
    </reaction>
    <physiologicalReaction direction="left-to-right" evidence="20">
        <dbReference type="Rhea" id="RHEA:60005"/>
    </physiologicalReaction>
</comment>
<dbReference type="GO" id="GO:0005634">
    <property type="term" value="C:nucleus"/>
    <property type="evidence" value="ECO:0007669"/>
    <property type="project" value="UniProtKB-SubCell"/>
</dbReference>
<dbReference type="Pfam" id="PF00246">
    <property type="entry name" value="Peptidase_M14"/>
    <property type="match status" value="1"/>
</dbReference>
<dbReference type="GO" id="GO:0005819">
    <property type="term" value="C:spindle"/>
    <property type="evidence" value="ECO:0007669"/>
    <property type="project" value="UniProtKB-SubCell"/>
</dbReference>
<keyword evidence="9" id="KW-0645">Protease</keyword>
<dbReference type="InParanoid" id="E4X0H8"/>
<evidence type="ECO:0000256" key="20">
    <source>
        <dbReference type="ARBA" id="ARBA00029302"/>
    </source>
</evidence>
<evidence type="ECO:0000256" key="7">
    <source>
        <dbReference type="ARBA" id="ARBA00022490"/>
    </source>
</evidence>
<keyword evidence="14" id="KW-0206">Cytoskeleton</keyword>
<keyword evidence="7" id="KW-0963">Cytoplasm</keyword>
<feature type="region of interest" description="Disordered" evidence="25">
    <location>
        <begin position="593"/>
        <end position="631"/>
    </location>
</feature>
<evidence type="ECO:0000256" key="5">
    <source>
        <dbReference type="ARBA" id="ARBA00004514"/>
    </source>
</evidence>
<dbReference type="PROSITE" id="PS52035">
    <property type="entry name" value="PEPTIDASE_M14"/>
    <property type="match status" value="1"/>
</dbReference>
<dbReference type="Proteomes" id="UP000001307">
    <property type="component" value="Unassembled WGS sequence"/>
</dbReference>
<keyword evidence="11" id="KW-0378">Hydrolase</keyword>
<keyword evidence="15" id="KW-0539">Nucleus</keyword>
<evidence type="ECO:0000256" key="24">
    <source>
        <dbReference type="PROSITE-ProRule" id="PRU01379"/>
    </source>
</evidence>
<keyword evidence="8" id="KW-0121">Carboxypeptidase</keyword>
<dbReference type="Gene3D" id="3.40.630.10">
    <property type="entry name" value="Zn peptidases"/>
    <property type="match status" value="1"/>
</dbReference>
<dbReference type="GO" id="GO:0005829">
    <property type="term" value="C:cytosol"/>
    <property type="evidence" value="ECO:0007669"/>
    <property type="project" value="UniProtKB-SubCell"/>
</dbReference>
<feature type="compositionally biased region" description="Polar residues" evidence="25">
    <location>
        <begin position="604"/>
        <end position="615"/>
    </location>
</feature>
<dbReference type="GO" id="GO:0008270">
    <property type="term" value="F:zinc ion binding"/>
    <property type="evidence" value="ECO:0007669"/>
    <property type="project" value="InterPro"/>
</dbReference>
<dbReference type="GO" id="GO:0004181">
    <property type="term" value="F:metallocarboxypeptidase activity"/>
    <property type="evidence" value="ECO:0007669"/>
    <property type="project" value="InterPro"/>
</dbReference>
<gene>
    <name evidence="27" type="ORF">GSOID_T00015212001</name>
</gene>
<comment type="catalytic activity">
    <reaction evidence="18">
        <text>C-terminal L-alpha-aminoacyl-L-glutamyl-[tubulin] + H2O = C-terminal L-alpha-aminoacyl-[tubulin] + L-glutamate</text>
        <dbReference type="Rhea" id="RHEA:63796"/>
        <dbReference type="Rhea" id="RHEA-COMP:16436"/>
        <dbReference type="Rhea" id="RHEA-COMP:16437"/>
        <dbReference type="ChEBI" id="CHEBI:15377"/>
        <dbReference type="ChEBI" id="CHEBI:29985"/>
        <dbReference type="ChEBI" id="CHEBI:90782"/>
        <dbReference type="ChEBI" id="CHEBI:149556"/>
        <dbReference type="EC" id="3.4.17.24"/>
    </reaction>
    <physiologicalReaction direction="left-to-right" evidence="18">
        <dbReference type="Rhea" id="RHEA:63797"/>
    </physiologicalReaction>
</comment>
<evidence type="ECO:0000256" key="8">
    <source>
        <dbReference type="ARBA" id="ARBA00022645"/>
    </source>
</evidence>
<evidence type="ECO:0000256" key="18">
    <source>
        <dbReference type="ARBA" id="ARBA00024627"/>
    </source>
</evidence>
<evidence type="ECO:0000256" key="13">
    <source>
        <dbReference type="ARBA" id="ARBA00023049"/>
    </source>
</evidence>
<comment type="similarity">
    <text evidence="6 24">Belongs to the peptidase M14 family.</text>
</comment>
<comment type="catalytic activity">
    <reaction evidence="17">
        <text>C-terminal L-alpha-aminoacyl-L-glutamyl-L-glutamyl-[tubulin] + H2O = C-terminal L-alpha-aminoacyl-L-glutamyl-[tubulin] + L-glutamate</text>
        <dbReference type="Rhea" id="RHEA:63792"/>
        <dbReference type="Rhea" id="RHEA-COMP:16435"/>
        <dbReference type="Rhea" id="RHEA-COMP:16436"/>
        <dbReference type="ChEBI" id="CHEBI:15377"/>
        <dbReference type="ChEBI" id="CHEBI:29985"/>
        <dbReference type="ChEBI" id="CHEBI:149555"/>
        <dbReference type="ChEBI" id="CHEBI:149556"/>
        <dbReference type="EC" id="3.4.17.24"/>
    </reaction>
    <physiologicalReaction direction="left-to-right" evidence="17">
        <dbReference type="Rhea" id="RHEA:63793"/>
    </physiologicalReaction>
</comment>
<dbReference type="Pfam" id="PF18027">
    <property type="entry name" value="Pepdidase_M14_N"/>
    <property type="match status" value="1"/>
</dbReference>
<proteinExistence type="inferred from homology"/>
<comment type="subcellular location">
    <subcellularLocation>
        <location evidence="3">Cytoplasm</location>
        <location evidence="3">Cytoskeleton</location>
        <location evidence="3">Spindle</location>
    </subcellularLocation>
    <subcellularLocation>
        <location evidence="5">Cytoplasm</location>
        <location evidence="5">Cytosol</location>
    </subcellularLocation>
    <subcellularLocation>
        <location evidence="4">Midbody</location>
    </subcellularLocation>
    <subcellularLocation>
        <location evidence="2">Nucleus</location>
    </subcellularLocation>
</comment>
<evidence type="ECO:0000256" key="1">
    <source>
        <dbReference type="ARBA" id="ARBA00001947"/>
    </source>
</evidence>
<evidence type="ECO:0000256" key="16">
    <source>
        <dbReference type="ARBA" id="ARBA00024141"/>
    </source>
</evidence>
<dbReference type="SUPFAM" id="SSF53187">
    <property type="entry name" value="Zn-dependent exopeptidases"/>
    <property type="match status" value="1"/>
</dbReference>
<evidence type="ECO:0000259" key="26">
    <source>
        <dbReference type="PROSITE" id="PS52035"/>
    </source>
</evidence>
<dbReference type="EC" id="3.4.17.24" evidence="19"/>
<comment type="catalytic activity">
    <reaction evidence="23">
        <text>gamma-L-glutamyl-L-glutamyl-[protein] + H2O = L-glutamyl-[protein] + L-glutamate</text>
        <dbReference type="Rhea" id="RHEA:60152"/>
        <dbReference type="Rhea" id="RHEA-COMP:10208"/>
        <dbReference type="Rhea" id="RHEA-COMP:15517"/>
        <dbReference type="ChEBI" id="CHEBI:15377"/>
        <dbReference type="ChEBI" id="CHEBI:29973"/>
        <dbReference type="ChEBI" id="CHEBI:29985"/>
        <dbReference type="ChEBI" id="CHEBI:143622"/>
    </reaction>
    <physiologicalReaction direction="left-to-right" evidence="23">
        <dbReference type="Rhea" id="RHEA:60153"/>
    </physiologicalReaction>
</comment>
<keyword evidence="28" id="KW-1185">Reference proteome</keyword>
<evidence type="ECO:0000256" key="15">
    <source>
        <dbReference type="ARBA" id="ARBA00023242"/>
    </source>
</evidence>
<dbReference type="Gene3D" id="2.60.40.3120">
    <property type="match status" value="1"/>
</dbReference>
<feature type="region of interest" description="Disordered" evidence="25">
    <location>
        <begin position="653"/>
        <end position="674"/>
    </location>
</feature>
<evidence type="ECO:0000256" key="11">
    <source>
        <dbReference type="ARBA" id="ARBA00022801"/>
    </source>
</evidence>
<evidence type="ECO:0000256" key="17">
    <source>
        <dbReference type="ARBA" id="ARBA00024524"/>
    </source>
</evidence>
<accession>E4X0H8</accession>
<organism evidence="27">
    <name type="scientific">Oikopleura dioica</name>
    <name type="common">Tunicate</name>
    <dbReference type="NCBI Taxonomy" id="34765"/>
    <lineage>
        <taxon>Eukaryota</taxon>
        <taxon>Metazoa</taxon>
        <taxon>Chordata</taxon>
        <taxon>Tunicata</taxon>
        <taxon>Appendicularia</taxon>
        <taxon>Copelata</taxon>
        <taxon>Oikopleuridae</taxon>
        <taxon>Oikopleura</taxon>
    </lineage>
</organism>
<evidence type="ECO:0000256" key="25">
    <source>
        <dbReference type="SAM" id="MobiDB-lite"/>
    </source>
</evidence>
<evidence type="ECO:0000256" key="9">
    <source>
        <dbReference type="ARBA" id="ARBA00022670"/>
    </source>
</evidence>
<evidence type="ECO:0000256" key="19">
    <source>
        <dbReference type="ARBA" id="ARBA00026108"/>
    </source>
</evidence>
<evidence type="ECO:0000256" key="3">
    <source>
        <dbReference type="ARBA" id="ARBA00004186"/>
    </source>
</evidence>
<evidence type="ECO:0000256" key="6">
    <source>
        <dbReference type="ARBA" id="ARBA00005988"/>
    </source>
</evidence>
<evidence type="ECO:0000256" key="22">
    <source>
        <dbReference type="ARBA" id="ARBA00032928"/>
    </source>
</evidence>
<dbReference type="OrthoDB" id="10253041at2759"/>
<evidence type="ECO:0000256" key="2">
    <source>
        <dbReference type="ARBA" id="ARBA00004123"/>
    </source>
</evidence>
<feature type="active site" description="Proton donor/acceptor" evidence="24">
    <location>
        <position position="461"/>
    </location>
</feature>
<keyword evidence="12" id="KW-0862">Zinc</keyword>
<dbReference type="InterPro" id="IPR034286">
    <property type="entry name" value="M14_AGBL5-like"/>
</dbReference>
<dbReference type="InterPro" id="IPR050821">
    <property type="entry name" value="Cytosolic_carboxypeptidase"/>
</dbReference>
<dbReference type="GO" id="GO:0006508">
    <property type="term" value="P:proteolysis"/>
    <property type="evidence" value="ECO:0007669"/>
    <property type="project" value="UniProtKB-KW"/>
</dbReference>
<evidence type="ECO:0000256" key="10">
    <source>
        <dbReference type="ARBA" id="ARBA00022723"/>
    </source>
</evidence>
<dbReference type="PANTHER" id="PTHR12756:SF12">
    <property type="entry name" value="CYTOSOLIC CARBOXYPEPTIDASE-LIKE PROTEIN 5"/>
    <property type="match status" value="1"/>
</dbReference>
<reference evidence="27" key="1">
    <citation type="journal article" date="2010" name="Science">
        <title>Plasticity of animal genome architecture unmasked by rapid evolution of a pelagic tunicate.</title>
        <authorList>
            <person name="Denoeud F."/>
            <person name="Henriet S."/>
            <person name="Mungpakdee S."/>
            <person name="Aury J.M."/>
            <person name="Da Silva C."/>
            <person name="Brinkmann H."/>
            <person name="Mikhaleva J."/>
            <person name="Olsen L.C."/>
            <person name="Jubin C."/>
            <person name="Canestro C."/>
            <person name="Bouquet J.M."/>
            <person name="Danks G."/>
            <person name="Poulain J."/>
            <person name="Campsteijn C."/>
            <person name="Adamski M."/>
            <person name="Cross I."/>
            <person name="Yadetie F."/>
            <person name="Muffato M."/>
            <person name="Louis A."/>
            <person name="Butcher S."/>
            <person name="Tsagkogeorga G."/>
            <person name="Konrad A."/>
            <person name="Singh S."/>
            <person name="Jensen M.F."/>
            <person name="Cong E.H."/>
            <person name="Eikeseth-Otteraa H."/>
            <person name="Noel B."/>
            <person name="Anthouard V."/>
            <person name="Porcel B.M."/>
            <person name="Kachouri-Lafond R."/>
            <person name="Nishino A."/>
            <person name="Ugolini M."/>
            <person name="Chourrout P."/>
            <person name="Nishida H."/>
            <person name="Aasland R."/>
            <person name="Huzurbazar S."/>
            <person name="Westhof E."/>
            <person name="Delsuc F."/>
            <person name="Lehrach H."/>
            <person name="Reinhardt R."/>
            <person name="Weissenbach J."/>
            <person name="Roy S.W."/>
            <person name="Artiguenave F."/>
            <person name="Postlethwait J.H."/>
            <person name="Manak J.R."/>
            <person name="Thompson E.M."/>
            <person name="Jaillon O."/>
            <person name="Du Pasquier L."/>
            <person name="Boudinot P."/>
            <person name="Liberles D.A."/>
            <person name="Volff J.N."/>
            <person name="Philippe H."/>
            <person name="Lenhard B."/>
            <person name="Roest Crollius H."/>
            <person name="Wincker P."/>
            <person name="Chourrout D."/>
        </authorList>
    </citation>
    <scope>NUCLEOTIDE SEQUENCE [LARGE SCALE GENOMIC DNA]</scope>
</reference>
<evidence type="ECO:0000256" key="14">
    <source>
        <dbReference type="ARBA" id="ARBA00023212"/>
    </source>
</evidence>
<keyword evidence="13" id="KW-0482">Metalloprotease</keyword>
<dbReference type="GO" id="GO:0030496">
    <property type="term" value="C:midbody"/>
    <property type="evidence" value="ECO:0007669"/>
    <property type="project" value="UniProtKB-SubCell"/>
</dbReference>
<comment type="cofactor">
    <cofactor evidence="1">
        <name>Zn(2+)</name>
        <dbReference type="ChEBI" id="CHEBI:29105"/>
    </cofactor>
</comment>
<dbReference type="InterPro" id="IPR000834">
    <property type="entry name" value="Peptidase_M14"/>
</dbReference>